<name>A0A382PL68_9ZZZZ</name>
<sequence>MLCINFLIIVKEFSRKIKKLFFLTKGEAGGFLPMKGTAHIINYEWQHFGDLDNFSIGVC</sequence>
<reference evidence="1" key="1">
    <citation type="submission" date="2018-05" db="EMBL/GenBank/DDBJ databases">
        <authorList>
            <person name="Lanie J.A."/>
            <person name="Ng W.-L."/>
            <person name="Kazmierczak K.M."/>
            <person name="Andrzejewski T.M."/>
            <person name="Davidsen T.M."/>
            <person name="Wayne K.J."/>
            <person name="Tettelin H."/>
            <person name="Glass J.I."/>
            <person name="Rusch D."/>
            <person name="Podicherti R."/>
            <person name="Tsui H.-C.T."/>
            <person name="Winkler M.E."/>
        </authorList>
    </citation>
    <scope>NUCLEOTIDE SEQUENCE</scope>
</reference>
<dbReference type="AlphaFoldDB" id="A0A382PL68"/>
<gene>
    <name evidence="1" type="ORF">METZ01_LOCUS326354</name>
</gene>
<evidence type="ECO:0000313" key="1">
    <source>
        <dbReference type="EMBL" id="SVC73500.1"/>
    </source>
</evidence>
<protein>
    <submittedName>
        <fullName evidence="1">Uncharacterized protein</fullName>
    </submittedName>
</protein>
<accession>A0A382PL68</accession>
<dbReference type="EMBL" id="UINC01107831">
    <property type="protein sequence ID" value="SVC73500.1"/>
    <property type="molecule type" value="Genomic_DNA"/>
</dbReference>
<organism evidence="1">
    <name type="scientific">marine metagenome</name>
    <dbReference type="NCBI Taxonomy" id="408172"/>
    <lineage>
        <taxon>unclassified sequences</taxon>
        <taxon>metagenomes</taxon>
        <taxon>ecological metagenomes</taxon>
    </lineage>
</organism>
<proteinExistence type="predicted"/>